<dbReference type="eggNOG" id="arCOG02766">
    <property type="taxonomic scope" value="Archaea"/>
</dbReference>
<protein>
    <submittedName>
        <fullName evidence="3">CAAX amino terminal protease</fullName>
    </submittedName>
</protein>
<evidence type="ECO:0000256" key="1">
    <source>
        <dbReference type="SAM" id="Phobius"/>
    </source>
</evidence>
<dbReference type="Pfam" id="PF02517">
    <property type="entry name" value="Rce1-like"/>
    <property type="match status" value="1"/>
</dbReference>
<feature type="transmembrane region" description="Helical" evidence="1">
    <location>
        <begin position="145"/>
        <end position="163"/>
    </location>
</feature>
<organism evidence="3 4">
    <name type="scientific">Halosimplex carlsbadense 2-9-1</name>
    <dbReference type="NCBI Taxonomy" id="797114"/>
    <lineage>
        <taxon>Archaea</taxon>
        <taxon>Methanobacteriati</taxon>
        <taxon>Methanobacteriota</taxon>
        <taxon>Stenosarchaea group</taxon>
        <taxon>Halobacteria</taxon>
        <taxon>Halobacteriales</taxon>
        <taxon>Haloarculaceae</taxon>
        <taxon>Halosimplex</taxon>
    </lineage>
</organism>
<dbReference type="EMBL" id="AOIU01000020">
    <property type="protein sequence ID" value="ELZ26516.1"/>
    <property type="molecule type" value="Genomic_DNA"/>
</dbReference>
<dbReference type="InterPro" id="IPR003675">
    <property type="entry name" value="Rce1/LyrA-like_dom"/>
</dbReference>
<dbReference type="GO" id="GO:0006508">
    <property type="term" value="P:proteolysis"/>
    <property type="evidence" value="ECO:0007669"/>
    <property type="project" value="UniProtKB-KW"/>
</dbReference>
<feature type="transmembrane region" description="Helical" evidence="1">
    <location>
        <begin position="28"/>
        <end position="55"/>
    </location>
</feature>
<evidence type="ECO:0000259" key="2">
    <source>
        <dbReference type="Pfam" id="PF02517"/>
    </source>
</evidence>
<dbReference type="PANTHER" id="PTHR43592">
    <property type="entry name" value="CAAX AMINO TERMINAL PROTEASE"/>
    <property type="match status" value="1"/>
</dbReference>
<keyword evidence="3" id="KW-0645">Protease</keyword>
<gene>
    <name evidence="3" type="ORF">C475_08822</name>
</gene>
<keyword evidence="1" id="KW-1133">Transmembrane helix</keyword>
<reference evidence="3 4" key="1">
    <citation type="journal article" date="2014" name="PLoS Genet.">
        <title>Phylogenetically driven sequencing of extremely halophilic archaea reveals strategies for static and dynamic osmo-response.</title>
        <authorList>
            <person name="Becker E.A."/>
            <person name="Seitzer P.M."/>
            <person name="Tritt A."/>
            <person name="Larsen D."/>
            <person name="Krusor M."/>
            <person name="Yao A.I."/>
            <person name="Wu D."/>
            <person name="Madern D."/>
            <person name="Eisen J.A."/>
            <person name="Darling A.E."/>
            <person name="Facciotti M.T."/>
        </authorList>
    </citation>
    <scope>NUCLEOTIDE SEQUENCE [LARGE SCALE GENOMIC DNA]</scope>
    <source>
        <strain evidence="3 4">2-9-1</strain>
    </source>
</reference>
<dbReference type="Proteomes" id="UP000011626">
    <property type="component" value="Unassembled WGS sequence"/>
</dbReference>
<accession>M0CTJ9</accession>
<keyword evidence="1" id="KW-0472">Membrane</keyword>
<dbReference type="GO" id="GO:0080120">
    <property type="term" value="P:CAAX-box protein maturation"/>
    <property type="evidence" value="ECO:0007669"/>
    <property type="project" value="UniProtKB-ARBA"/>
</dbReference>
<feature type="domain" description="CAAX prenyl protease 2/Lysostaphin resistance protein A-like" evidence="2">
    <location>
        <begin position="109"/>
        <end position="206"/>
    </location>
</feature>
<comment type="caution">
    <text evidence="3">The sequence shown here is derived from an EMBL/GenBank/DDBJ whole genome shotgun (WGS) entry which is preliminary data.</text>
</comment>
<proteinExistence type="predicted"/>
<keyword evidence="4" id="KW-1185">Reference proteome</keyword>
<keyword evidence="3" id="KW-0378">Hydrolase</keyword>
<dbReference type="PANTHER" id="PTHR43592:SF15">
    <property type="entry name" value="CAAX AMINO TERMINAL PROTEASE FAMILY PROTEIN"/>
    <property type="match status" value="1"/>
</dbReference>
<dbReference type="AlphaFoldDB" id="M0CTJ9"/>
<dbReference type="GO" id="GO:0004175">
    <property type="term" value="F:endopeptidase activity"/>
    <property type="evidence" value="ECO:0007669"/>
    <property type="project" value="UniProtKB-ARBA"/>
</dbReference>
<sequence>MTAAVVGIVLGALFGTMAFVRWLTGGDIGLFVVVACGCLCAFAAGIAFATAAGFTDSFRVHPRRRHIPVIVGTVTGMYALTWLGMTIAATIDIPVSLMVPHTSGSPPSAVIAGVLVAILLIGPVEELLFRGILMDAISRASDWRTGVGVSTIVFAVLHAVPLGSIDLTVVVYVACVAVGGGILGIVYHRTRHLGVVALIHGLYDAVIIVAAAGYLPL</sequence>
<feature type="transmembrane region" description="Helical" evidence="1">
    <location>
        <begin position="109"/>
        <end position="133"/>
    </location>
</feature>
<name>M0CTJ9_9EURY</name>
<feature type="transmembrane region" description="Helical" evidence="1">
    <location>
        <begin position="67"/>
        <end position="89"/>
    </location>
</feature>
<feature type="transmembrane region" description="Helical" evidence="1">
    <location>
        <begin position="169"/>
        <end position="187"/>
    </location>
</feature>
<dbReference type="STRING" id="797114.C475_08822"/>
<keyword evidence="1" id="KW-0812">Transmembrane</keyword>
<evidence type="ECO:0000313" key="4">
    <source>
        <dbReference type="Proteomes" id="UP000011626"/>
    </source>
</evidence>
<feature type="transmembrane region" description="Helical" evidence="1">
    <location>
        <begin position="194"/>
        <end position="215"/>
    </location>
</feature>
<evidence type="ECO:0000313" key="3">
    <source>
        <dbReference type="EMBL" id="ELZ26516.1"/>
    </source>
</evidence>